<accession>A0ABS7L0Z1</accession>
<keyword evidence="3" id="KW-1185">Reference proteome</keyword>
<reference evidence="2 3" key="1">
    <citation type="journal article" date="2021" name="Cell Host Microbe">
        <title>in vivo commensal control of Clostridioides difficile virulence.</title>
        <authorList>
            <person name="Girinathan B.P."/>
            <person name="Dibenedetto N."/>
            <person name="Worley J.N."/>
            <person name="Peltier J."/>
            <person name="Arrieta-Ortiz M.L."/>
            <person name="Rupa Christinal Immanuel S."/>
            <person name="Lavin R."/>
            <person name="Delaney M.L."/>
            <person name="Cummins C."/>
            <person name="Hoffmann M."/>
            <person name="Luo Y."/>
            <person name="Gonzalez-Escalona N."/>
            <person name="Allard M."/>
            <person name="Onderdonk A.B."/>
            <person name="Gerber G.K."/>
            <person name="Sonenshein A.L."/>
            <person name="Baliga N."/>
            <person name="Dupuy B."/>
            <person name="Bry L."/>
        </authorList>
    </citation>
    <scope>NUCLEOTIDE SEQUENCE [LARGE SCALE GENOMIC DNA]</scope>
    <source>
        <strain evidence="2 3">DSM 599</strain>
    </source>
</reference>
<dbReference type="RefSeq" id="WP_221861955.1">
    <property type="nucleotide sequence ID" value="NZ_JAIKTU010000013.1"/>
</dbReference>
<dbReference type="Gene3D" id="3.30.9.10">
    <property type="entry name" value="D-Amino Acid Oxidase, subunit A, domain 2"/>
    <property type="match status" value="1"/>
</dbReference>
<dbReference type="EMBL" id="JAIKTU010000013">
    <property type="protein sequence ID" value="MBY0756734.1"/>
    <property type="molecule type" value="Genomic_DNA"/>
</dbReference>
<dbReference type="Gene3D" id="3.50.50.60">
    <property type="entry name" value="FAD/NAD(P)-binding domain"/>
    <property type="match status" value="1"/>
</dbReference>
<gene>
    <name evidence="2" type="ORF">K5V21_14895</name>
</gene>
<protein>
    <submittedName>
        <fullName evidence="2">FAD-binding oxidoreductase</fullName>
    </submittedName>
</protein>
<dbReference type="PANTHER" id="PTHR13847">
    <property type="entry name" value="SARCOSINE DEHYDROGENASE-RELATED"/>
    <property type="match status" value="1"/>
</dbReference>
<dbReference type="InterPro" id="IPR006076">
    <property type="entry name" value="FAD-dep_OxRdtase"/>
</dbReference>
<dbReference type="Pfam" id="PF01266">
    <property type="entry name" value="DAO"/>
    <property type="match status" value="1"/>
</dbReference>
<evidence type="ECO:0000313" key="2">
    <source>
        <dbReference type="EMBL" id="MBY0756734.1"/>
    </source>
</evidence>
<evidence type="ECO:0000259" key="1">
    <source>
        <dbReference type="Pfam" id="PF01266"/>
    </source>
</evidence>
<dbReference type="InterPro" id="IPR036188">
    <property type="entry name" value="FAD/NAD-bd_sf"/>
</dbReference>
<comment type="caution">
    <text evidence="2">The sequence shown here is derived from an EMBL/GenBank/DDBJ whole genome shotgun (WGS) entry which is preliminary data.</text>
</comment>
<feature type="domain" description="FAD dependent oxidoreductase" evidence="1">
    <location>
        <begin position="32"/>
        <end position="387"/>
    </location>
</feature>
<dbReference type="Proteomes" id="UP001299068">
    <property type="component" value="Unassembled WGS sequence"/>
</dbReference>
<organism evidence="2 3">
    <name type="scientific">Clostridium sardiniense</name>
    <name type="common">Clostridium absonum</name>
    <dbReference type="NCBI Taxonomy" id="29369"/>
    <lineage>
        <taxon>Bacteria</taxon>
        <taxon>Bacillati</taxon>
        <taxon>Bacillota</taxon>
        <taxon>Clostridia</taxon>
        <taxon>Eubacteriales</taxon>
        <taxon>Clostridiaceae</taxon>
        <taxon>Clostridium</taxon>
    </lineage>
</organism>
<sequence>MKNFIVRGTPYFPQELKNINKYKKLDNDINVDVVVVGGGITGALCSYYFNKEGISVALVEKENVATGSTSISTSLLQYELDEQIADLEKNSDLPTILKAYKFSEKGLKELTALIKEANIDCNFKKHDCLLYTDDKNKSDILQYEYEQRKHEGFNVKFLDKNTLKDFKFSFPIESGVYSYNGGAEFNPVKFTHNLIKYLNDKDVPIYENTEIIDYSHFDDYVILNTSNNQSITCKKVIVATGYDISLFTSKKFATMYTSYNIVTTPVDKINGWNNNCLIKTCENPYTYLRRTLDNRIIIGGEDTRFIPEFLESSVAEMQYKKLKDKLYSMFPDISFDIDYKYNGTFASTSDNLPFIGPDIKNKNIWYCLGYGANGTLFSVNGAKMLSKLYKGEVSEDLSLTSLDR</sequence>
<proteinExistence type="predicted"/>
<dbReference type="PANTHER" id="PTHR13847:SF201">
    <property type="entry name" value="PUTATIBE OXIDOREDUCTASE"/>
    <property type="match status" value="1"/>
</dbReference>
<name>A0ABS7L0Z1_CLOSR</name>
<dbReference type="SUPFAM" id="SSF51905">
    <property type="entry name" value="FAD/NAD(P)-binding domain"/>
    <property type="match status" value="1"/>
</dbReference>
<evidence type="ECO:0000313" key="3">
    <source>
        <dbReference type="Proteomes" id="UP001299068"/>
    </source>
</evidence>